<comment type="pathway">
    <text evidence="1">Lipid metabolism; fatty acid beta-oxidation.</text>
</comment>
<name>A0A1N6CLR1_9SPHN</name>
<keyword evidence="3" id="KW-0276">Fatty acid metabolism</keyword>
<dbReference type="Proteomes" id="UP000185192">
    <property type="component" value="Unassembled WGS sequence"/>
</dbReference>
<dbReference type="AlphaFoldDB" id="A0A1N6CLR1"/>
<evidence type="ECO:0000256" key="2">
    <source>
        <dbReference type="ARBA" id="ARBA00005254"/>
    </source>
</evidence>
<dbReference type="GO" id="GO:0006635">
    <property type="term" value="P:fatty acid beta-oxidation"/>
    <property type="evidence" value="ECO:0007669"/>
    <property type="project" value="UniProtKB-UniPathway"/>
</dbReference>
<feature type="domain" description="Enoyl-CoA hydratase/isomerase" evidence="6">
    <location>
        <begin position="16"/>
        <end position="267"/>
    </location>
</feature>
<dbReference type="Gene3D" id="3.90.226.10">
    <property type="entry name" value="2-enoyl-CoA Hydratase, Chain A, domain 1"/>
    <property type="match status" value="1"/>
</dbReference>
<dbReference type="Pfam" id="PF16113">
    <property type="entry name" value="ECH_2"/>
    <property type="match status" value="1"/>
</dbReference>
<dbReference type="RefSeq" id="WP_074203149.1">
    <property type="nucleotide sequence ID" value="NZ_FSQW01000001.1"/>
</dbReference>
<dbReference type="InterPro" id="IPR018376">
    <property type="entry name" value="Enoyl-CoA_hyd/isom_CS"/>
</dbReference>
<protein>
    <submittedName>
        <fullName evidence="7">Enoyl-CoA hydratase/carnithine racemase</fullName>
    </submittedName>
</protein>
<dbReference type="InterPro" id="IPR045002">
    <property type="entry name" value="Ech1-like"/>
</dbReference>
<dbReference type="InterPro" id="IPR029045">
    <property type="entry name" value="ClpP/crotonase-like_dom_sf"/>
</dbReference>
<evidence type="ECO:0000256" key="4">
    <source>
        <dbReference type="ARBA" id="ARBA00023098"/>
    </source>
</evidence>
<evidence type="ECO:0000256" key="1">
    <source>
        <dbReference type="ARBA" id="ARBA00005005"/>
    </source>
</evidence>
<dbReference type="PANTHER" id="PTHR43149:SF1">
    <property type="entry name" value="DELTA(3,5)-DELTA(2,4)-DIENOYL-COA ISOMERASE, MITOCHONDRIAL"/>
    <property type="match status" value="1"/>
</dbReference>
<dbReference type="CDD" id="cd06558">
    <property type="entry name" value="crotonase-like"/>
    <property type="match status" value="1"/>
</dbReference>
<dbReference type="STRING" id="1123272.SAMN02745824_0010"/>
<gene>
    <name evidence="7" type="ORF">SAMN02745824_0010</name>
</gene>
<dbReference type="Gene3D" id="1.10.12.10">
    <property type="entry name" value="Lyase 2-enoyl-coa Hydratase, Chain A, domain 2"/>
    <property type="match status" value="1"/>
</dbReference>
<dbReference type="PANTHER" id="PTHR43149">
    <property type="entry name" value="ENOYL-COA HYDRATASE"/>
    <property type="match status" value="1"/>
</dbReference>
<evidence type="ECO:0000256" key="5">
    <source>
        <dbReference type="ARBA" id="ARBA00023235"/>
    </source>
</evidence>
<dbReference type="GO" id="GO:0016853">
    <property type="term" value="F:isomerase activity"/>
    <property type="evidence" value="ECO:0007669"/>
    <property type="project" value="UniProtKB-KW"/>
</dbReference>
<organism evidence="7 8">
    <name type="scientific">Parasphingorhabdus marina DSM 22363</name>
    <dbReference type="NCBI Taxonomy" id="1123272"/>
    <lineage>
        <taxon>Bacteria</taxon>
        <taxon>Pseudomonadati</taxon>
        <taxon>Pseudomonadota</taxon>
        <taxon>Alphaproteobacteria</taxon>
        <taxon>Sphingomonadales</taxon>
        <taxon>Sphingomonadaceae</taxon>
        <taxon>Parasphingorhabdus</taxon>
    </lineage>
</organism>
<evidence type="ECO:0000259" key="6">
    <source>
        <dbReference type="Pfam" id="PF16113"/>
    </source>
</evidence>
<evidence type="ECO:0000256" key="3">
    <source>
        <dbReference type="ARBA" id="ARBA00022832"/>
    </source>
</evidence>
<accession>A0A1N6CLR1</accession>
<reference evidence="8" key="1">
    <citation type="submission" date="2016-11" db="EMBL/GenBank/DDBJ databases">
        <authorList>
            <person name="Varghese N."/>
            <person name="Submissions S."/>
        </authorList>
    </citation>
    <scope>NUCLEOTIDE SEQUENCE [LARGE SCALE GENOMIC DNA]</scope>
    <source>
        <strain evidence="8">DSM 22363</strain>
    </source>
</reference>
<dbReference type="PROSITE" id="PS00166">
    <property type="entry name" value="ENOYL_COA_HYDRATASE"/>
    <property type="match status" value="1"/>
</dbReference>
<dbReference type="InterPro" id="IPR045004">
    <property type="entry name" value="ECH_dom"/>
</dbReference>
<keyword evidence="5" id="KW-0413">Isomerase</keyword>
<evidence type="ECO:0000313" key="7">
    <source>
        <dbReference type="EMBL" id="SIN59481.1"/>
    </source>
</evidence>
<sequence>MSERVTISVENHIADVRFNRPEKMNALDAEQMDGIVEAGEKLAAMDGIRAIVLSGEGKAFCAGLDMGSFAASAAAATKAANDGDKTPLSHTLAERTFGNANKFQHIVLLWRRLKAPVIAAIHGPCVGGGLQFASAADIRVVAPDAKMSIMEMRWGLIPDMGSFTTWRSFVRDDILRELTYTNRIFTGEEGKELGFVTHLSDDPHARAMEIATEIAGKHPQAVQAAKKLINQLPDMNEDEILMMESVEQDKVSRTPNQVEAVMAFMQKRAPNFSD</sequence>
<dbReference type="EMBL" id="FSQW01000001">
    <property type="protein sequence ID" value="SIN59481.1"/>
    <property type="molecule type" value="Genomic_DNA"/>
</dbReference>
<dbReference type="UniPathway" id="UPA00659"/>
<keyword evidence="8" id="KW-1185">Reference proteome</keyword>
<comment type="similarity">
    <text evidence="2">Belongs to the enoyl-CoA hydratase/isomerase family.</text>
</comment>
<dbReference type="OrthoDB" id="9802898at2"/>
<dbReference type="InterPro" id="IPR014748">
    <property type="entry name" value="Enoyl-CoA_hydra_C"/>
</dbReference>
<evidence type="ECO:0000313" key="8">
    <source>
        <dbReference type="Proteomes" id="UP000185192"/>
    </source>
</evidence>
<proteinExistence type="inferred from homology"/>
<keyword evidence="4" id="KW-0443">Lipid metabolism</keyword>
<dbReference type="NCBIfam" id="NF005699">
    <property type="entry name" value="PRK07509.1"/>
    <property type="match status" value="1"/>
</dbReference>
<dbReference type="SUPFAM" id="SSF52096">
    <property type="entry name" value="ClpP/crotonase"/>
    <property type="match status" value="1"/>
</dbReference>